<dbReference type="Proteomes" id="UP000593579">
    <property type="component" value="Unassembled WGS sequence"/>
</dbReference>
<evidence type="ECO:0000313" key="2">
    <source>
        <dbReference type="EMBL" id="MBA0743479.1"/>
    </source>
</evidence>
<keyword evidence="3" id="KW-1185">Reference proteome</keyword>
<comment type="caution">
    <text evidence="2">The sequence shown here is derived from an EMBL/GenBank/DDBJ whole genome shotgun (WGS) entry which is preliminary data.</text>
</comment>
<dbReference type="OrthoDB" id="992545at2759"/>
<sequence length="248" mass="29264">MIKSLVNSLVLKQHLYTFRMGEYNSIRAHISEFDSLLNDLKNVEVQIDDEDQDMLLLYSFPPSYKSFRETQIYGRDKLSFEEVNRNLLSKGKLDNEFGSSSSSSWKPSAFVARSRTDSRSRNRDQTCNYYKKKGHIKVRLLDMPPKRVNVRASAQDLFICVCFMLLGNPRIKIRKLRLWFVVMNRIIKESSRKLERIRIRVRSESVMKNRAEKYDKEEQVEEGEEKEPAKRAAIEKPIEEVEVKEEEE</sequence>
<reference evidence="2 3" key="1">
    <citation type="journal article" date="2019" name="Genome Biol. Evol.">
        <title>Insights into the evolution of the New World diploid cottons (Gossypium, subgenus Houzingenia) based on genome sequencing.</title>
        <authorList>
            <person name="Grover C.E."/>
            <person name="Arick M.A. 2nd"/>
            <person name="Thrash A."/>
            <person name="Conover J.L."/>
            <person name="Sanders W.S."/>
            <person name="Peterson D.G."/>
            <person name="Frelichowski J.E."/>
            <person name="Scheffler J.A."/>
            <person name="Scheffler B.E."/>
            <person name="Wendel J.F."/>
        </authorList>
    </citation>
    <scope>NUCLEOTIDE SEQUENCE [LARGE SCALE GENOMIC DNA]</scope>
    <source>
        <strain evidence="2">5</strain>
        <tissue evidence="2">Leaf</tissue>
    </source>
</reference>
<evidence type="ECO:0000313" key="3">
    <source>
        <dbReference type="Proteomes" id="UP000593579"/>
    </source>
</evidence>
<evidence type="ECO:0008006" key="4">
    <source>
        <dbReference type="Google" id="ProtNLM"/>
    </source>
</evidence>
<accession>A0A7J9C4X9</accession>
<dbReference type="EMBL" id="JABEZY010000008">
    <property type="protein sequence ID" value="MBA0743479.1"/>
    <property type="molecule type" value="Genomic_DNA"/>
</dbReference>
<gene>
    <name evidence="2" type="ORF">Gogos_006150</name>
</gene>
<proteinExistence type="predicted"/>
<feature type="region of interest" description="Disordered" evidence="1">
    <location>
        <begin position="209"/>
        <end position="233"/>
    </location>
</feature>
<protein>
    <recommendedName>
        <fullName evidence="4">Retrovirus-related Pol polyprotein from transposon TNT 1-94</fullName>
    </recommendedName>
</protein>
<dbReference type="AlphaFoldDB" id="A0A7J9C4X9"/>
<evidence type="ECO:0000256" key="1">
    <source>
        <dbReference type="SAM" id="MobiDB-lite"/>
    </source>
</evidence>
<dbReference type="Pfam" id="PF14223">
    <property type="entry name" value="Retrotran_gag_2"/>
    <property type="match status" value="1"/>
</dbReference>
<name>A0A7J9C4X9_GOSGO</name>
<organism evidence="2 3">
    <name type="scientific">Gossypium gossypioides</name>
    <name type="common">Mexican cotton</name>
    <name type="synonym">Selera gossypioides</name>
    <dbReference type="NCBI Taxonomy" id="34282"/>
    <lineage>
        <taxon>Eukaryota</taxon>
        <taxon>Viridiplantae</taxon>
        <taxon>Streptophyta</taxon>
        <taxon>Embryophyta</taxon>
        <taxon>Tracheophyta</taxon>
        <taxon>Spermatophyta</taxon>
        <taxon>Magnoliopsida</taxon>
        <taxon>eudicotyledons</taxon>
        <taxon>Gunneridae</taxon>
        <taxon>Pentapetalae</taxon>
        <taxon>rosids</taxon>
        <taxon>malvids</taxon>
        <taxon>Malvales</taxon>
        <taxon>Malvaceae</taxon>
        <taxon>Malvoideae</taxon>
        <taxon>Gossypium</taxon>
    </lineage>
</organism>